<dbReference type="EMBL" id="DF933825">
    <property type="protein sequence ID" value="GAM37722.1"/>
    <property type="molecule type" value="Genomic_DNA"/>
</dbReference>
<organism evidence="2 3">
    <name type="scientific">Talaromyces pinophilus</name>
    <name type="common">Penicillium pinophilum</name>
    <dbReference type="NCBI Taxonomy" id="128442"/>
    <lineage>
        <taxon>Eukaryota</taxon>
        <taxon>Fungi</taxon>
        <taxon>Dikarya</taxon>
        <taxon>Ascomycota</taxon>
        <taxon>Pezizomycotina</taxon>
        <taxon>Eurotiomycetes</taxon>
        <taxon>Eurotiomycetidae</taxon>
        <taxon>Eurotiales</taxon>
        <taxon>Trichocomaceae</taxon>
        <taxon>Talaromyces</taxon>
        <taxon>Talaromyces sect. Talaromyces</taxon>
    </lineage>
</organism>
<proteinExistence type="predicted"/>
<reference evidence="3" key="1">
    <citation type="journal article" date="2015" name="Genome Announc.">
        <title>Draft genome sequence of Talaromyces cellulolyticus strain Y-94, a source of lignocellulosic biomass-degrading enzymes.</title>
        <authorList>
            <person name="Fujii T."/>
            <person name="Koike H."/>
            <person name="Sawayama S."/>
            <person name="Yano S."/>
            <person name="Inoue H."/>
        </authorList>
    </citation>
    <scope>NUCLEOTIDE SEQUENCE [LARGE SCALE GENOMIC DNA]</scope>
    <source>
        <strain evidence="3">Y-94</strain>
    </source>
</reference>
<protein>
    <submittedName>
        <fullName evidence="2">Uncharacterized protein</fullName>
    </submittedName>
</protein>
<feature type="compositionally biased region" description="Polar residues" evidence="1">
    <location>
        <begin position="239"/>
        <end position="250"/>
    </location>
</feature>
<feature type="region of interest" description="Disordered" evidence="1">
    <location>
        <begin position="120"/>
        <end position="188"/>
    </location>
</feature>
<evidence type="ECO:0000313" key="2">
    <source>
        <dbReference type="EMBL" id="GAM37722.1"/>
    </source>
</evidence>
<dbReference type="AlphaFoldDB" id="A0A0B8MYA5"/>
<keyword evidence="3" id="KW-1185">Reference proteome</keyword>
<evidence type="ECO:0000313" key="3">
    <source>
        <dbReference type="Proteomes" id="UP000053095"/>
    </source>
</evidence>
<feature type="region of interest" description="Disordered" evidence="1">
    <location>
        <begin position="207"/>
        <end position="250"/>
    </location>
</feature>
<dbReference type="Proteomes" id="UP000053095">
    <property type="component" value="Unassembled WGS sequence"/>
</dbReference>
<sequence>MAENKRRAQYKKACDYVAKNRKSAYNEIAFDHLIPLPFYLTVPQLSTIDHSSTIIERVFTKYTVNGDDLYDDWTRYCKSLTNEDDRAEAILGAVYFAKKTLLKSDRREKWASSVLNDFRSLQRSPDGPNANHSNNHVDESGVPSLDGKLQEATPDTLDPAEKSSPPLLESTEKQASRPDSRLGIIGDRKRTHTEDLDINLHTKIISPQNDDADTLNPTKKVRSLSDNTDKGLDPRPGQTDLTHTQTKQTDIPPTDELEILPIRAVSEQGIPVFLRPPHQPVESRLPLPQDQFLDFLAKNGYANAFEDVVNLRHASKISMICPWDGAPSVEIEYNIRVDITFSEQLVRWVRPQLANLK</sequence>
<accession>A0A0B8MYA5</accession>
<feature type="compositionally biased region" description="Basic and acidic residues" evidence="1">
    <location>
        <begin position="170"/>
        <end position="188"/>
    </location>
</feature>
<gene>
    <name evidence="2" type="ORF">TCE0_029f07871</name>
</gene>
<evidence type="ECO:0000256" key="1">
    <source>
        <dbReference type="SAM" id="MobiDB-lite"/>
    </source>
</evidence>
<name>A0A0B8MYA5_TALPI</name>